<feature type="transmembrane region" description="Helical" evidence="1">
    <location>
        <begin position="51"/>
        <end position="69"/>
    </location>
</feature>
<evidence type="ECO:0000256" key="1">
    <source>
        <dbReference type="SAM" id="Phobius"/>
    </source>
</evidence>
<reference evidence="2 3" key="1">
    <citation type="submission" date="2019-11" db="EMBL/GenBank/DDBJ databases">
        <title>Comparative genomics of hydrocarbon-degrading Desulfosarcina strains.</title>
        <authorList>
            <person name="Watanabe M."/>
            <person name="Kojima H."/>
            <person name="Fukui M."/>
        </authorList>
    </citation>
    <scope>NUCLEOTIDE SEQUENCE [LARGE SCALE GENOMIC DNA]</scope>
    <source>
        <strain evidence="2 3">28bB2T</strain>
    </source>
</reference>
<protein>
    <recommendedName>
        <fullName evidence="4">Transmembrane protein</fullName>
    </recommendedName>
</protein>
<evidence type="ECO:0000313" key="2">
    <source>
        <dbReference type="EMBL" id="BBO84324.1"/>
    </source>
</evidence>
<accession>A0A5K7ZVX0</accession>
<keyword evidence="1" id="KW-0812">Transmembrane</keyword>
<evidence type="ECO:0008006" key="4">
    <source>
        <dbReference type="Google" id="ProtNLM"/>
    </source>
</evidence>
<evidence type="ECO:0000313" key="3">
    <source>
        <dbReference type="Proteomes" id="UP000425960"/>
    </source>
</evidence>
<gene>
    <name evidence="2" type="ORF">DSCO28_48900</name>
</gene>
<feature type="transmembrane region" description="Helical" evidence="1">
    <location>
        <begin position="116"/>
        <end position="136"/>
    </location>
</feature>
<dbReference type="KEGG" id="dov:DSCO28_48900"/>
<dbReference type="AlphaFoldDB" id="A0A5K7ZVX0"/>
<proteinExistence type="predicted"/>
<feature type="transmembrane region" description="Helical" evidence="1">
    <location>
        <begin position="90"/>
        <end position="110"/>
    </location>
</feature>
<sequence length="151" mass="17060">MMLSRFKPAVPKCWLFFACGLTWSVVGGLMCTRAMGWLIPEGVERSAEFELAGLVMAVVALRFGFGAIARKNIVRLRRLPERGCFFAFQAWRSYLIIMVMIGMGVTLRHLPIPKSALSIVYTAIGGALFMGSFHYYGHLFRLMRTVFNRRG</sequence>
<dbReference type="RefSeq" id="WP_155324286.1">
    <property type="nucleotide sequence ID" value="NZ_AP021876.1"/>
</dbReference>
<organism evidence="2 3">
    <name type="scientific">Desulfosarcina ovata subsp. sediminis</name>
    <dbReference type="NCBI Taxonomy" id="885957"/>
    <lineage>
        <taxon>Bacteria</taxon>
        <taxon>Pseudomonadati</taxon>
        <taxon>Thermodesulfobacteriota</taxon>
        <taxon>Desulfobacteria</taxon>
        <taxon>Desulfobacterales</taxon>
        <taxon>Desulfosarcinaceae</taxon>
        <taxon>Desulfosarcina</taxon>
    </lineage>
</organism>
<dbReference type="Proteomes" id="UP000425960">
    <property type="component" value="Chromosome"/>
</dbReference>
<name>A0A5K7ZVX0_9BACT</name>
<keyword evidence="1" id="KW-0472">Membrane</keyword>
<dbReference type="EMBL" id="AP021876">
    <property type="protein sequence ID" value="BBO84324.1"/>
    <property type="molecule type" value="Genomic_DNA"/>
</dbReference>
<keyword evidence="1" id="KW-1133">Transmembrane helix</keyword>